<dbReference type="Gene3D" id="3.40.1350.10">
    <property type="match status" value="1"/>
</dbReference>
<evidence type="ECO:0000313" key="1">
    <source>
        <dbReference type="EMBL" id="QJA44009.1"/>
    </source>
</evidence>
<organism evidence="1">
    <name type="scientific">viral metagenome</name>
    <dbReference type="NCBI Taxonomy" id="1070528"/>
    <lineage>
        <taxon>unclassified sequences</taxon>
        <taxon>metagenomes</taxon>
        <taxon>organismal metagenomes</taxon>
    </lineage>
</organism>
<protein>
    <recommendedName>
        <fullName evidence="3">VRR-NUC domain-containing protein</fullName>
    </recommendedName>
</protein>
<evidence type="ECO:0000313" key="2">
    <source>
        <dbReference type="EMBL" id="QJH93758.1"/>
    </source>
</evidence>
<proteinExistence type="predicted"/>
<sequence>MAERNIQHAIRLALGREPDLTLWRLSAGAMKLPGGGMARFGLVPGAADLCGILAPGGKWFCLEIKTATGRQSEAQRQWGAIIQRRGGFYAVTRSVDEARAALDRARSGATE</sequence>
<dbReference type="InterPro" id="IPR011856">
    <property type="entry name" value="tRNA_endonuc-like_dom_sf"/>
</dbReference>
<dbReference type="AlphaFoldDB" id="A0A6H1Z980"/>
<reference evidence="1" key="1">
    <citation type="submission" date="2020-03" db="EMBL/GenBank/DDBJ databases">
        <title>The deep terrestrial virosphere.</title>
        <authorList>
            <person name="Holmfeldt K."/>
            <person name="Nilsson E."/>
            <person name="Simone D."/>
            <person name="Lopez-Fernandez M."/>
            <person name="Wu X."/>
            <person name="de Brujin I."/>
            <person name="Lundin D."/>
            <person name="Andersson A."/>
            <person name="Bertilsson S."/>
            <person name="Dopson M."/>
        </authorList>
    </citation>
    <scope>NUCLEOTIDE SEQUENCE</scope>
    <source>
        <strain evidence="1">TM448A00065</strain>
        <strain evidence="2">TM448B00134</strain>
    </source>
</reference>
<dbReference type="EMBL" id="MT144591">
    <property type="protein sequence ID" value="QJH93758.1"/>
    <property type="molecule type" value="Genomic_DNA"/>
</dbReference>
<dbReference type="EMBL" id="MT143972">
    <property type="protein sequence ID" value="QJA44009.1"/>
    <property type="molecule type" value="Genomic_DNA"/>
</dbReference>
<gene>
    <name evidence="1" type="ORF">TM448A00065_0055</name>
    <name evidence="2" type="ORF">TM448B00134_0052</name>
</gene>
<dbReference type="GO" id="GO:0003676">
    <property type="term" value="F:nucleic acid binding"/>
    <property type="evidence" value="ECO:0007669"/>
    <property type="project" value="InterPro"/>
</dbReference>
<evidence type="ECO:0008006" key="3">
    <source>
        <dbReference type="Google" id="ProtNLM"/>
    </source>
</evidence>
<accession>A0A6H1Z980</accession>
<name>A0A6H1Z980_9ZZZZ</name>